<gene>
    <name evidence="1" type="ORF">NMK_0619</name>
</gene>
<dbReference type="AlphaFoldDB" id="A0A2R5F8S9"/>
<evidence type="ECO:0000313" key="2">
    <source>
        <dbReference type="Proteomes" id="UP000245081"/>
    </source>
</evidence>
<comment type="caution">
    <text evidence="1">The sequence shown here is derived from an EMBL/GenBank/DDBJ whole genome shotgun (WGS) entry which is preliminary data.</text>
</comment>
<keyword evidence="2" id="KW-1185">Reference proteome</keyword>
<proteinExistence type="predicted"/>
<dbReference type="Proteomes" id="UP000245081">
    <property type="component" value="Unassembled WGS sequence"/>
</dbReference>
<organism evidence="1 2">
    <name type="scientific">Novimethylophilus kurashikiensis</name>
    <dbReference type="NCBI Taxonomy" id="1825523"/>
    <lineage>
        <taxon>Bacteria</taxon>
        <taxon>Pseudomonadati</taxon>
        <taxon>Pseudomonadota</taxon>
        <taxon>Betaproteobacteria</taxon>
        <taxon>Nitrosomonadales</taxon>
        <taxon>Methylophilaceae</taxon>
        <taxon>Novimethylophilus</taxon>
    </lineage>
</organism>
<dbReference type="EMBL" id="BDOQ01000002">
    <property type="protein sequence ID" value="GBG13081.1"/>
    <property type="molecule type" value="Genomic_DNA"/>
</dbReference>
<reference evidence="1 2" key="1">
    <citation type="journal article" date="2018" name="Environ. Microbiol.">
        <title>Isolation and genomic characterization of Novimethylophilus kurashikiensis gen. nov. sp. nov., a new lanthanide-dependent methylotrophic species of Methylophilaceae.</title>
        <authorList>
            <person name="Lv H."/>
            <person name="Sahin N."/>
            <person name="Tani A."/>
        </authorList>
    </citation>
    <scope>NUCLEOTIDE SEQUENCE [LARGE SCALE GENOMIC DNA]</scope>
    <source>
        <strain evidence="1 2">La2-4</strain>
    </source>
</reference>
<protein>
    <submittedName>
        <fullName evidence="1">Uncharacterized protein</fullName>
    </submittedName>
</protein>
<accession>A0A2R5F8S9</accession>
<sequence>MHVCVVSGKRWMQGVERSEWLFHSQALQRSRRTFLKQPSGTGAV</sequence>
<evidence type="ECO:0000313" key="1">
    <source>
        <dbReference type="EMBL" id="GBG13081.1"/>
    </source>
</evidence>
<name>A0A2R5F8S9_9PROT</name>